<evidence type="ECO:0000256" key="4">
    <source>
        <dbReference type="ARBA" id="ARBA00023242"/>
    </source>
</evidence>
<dbReference type="GO" id="GO:0006355">
    <property type="term" value="P:regulation of DNA-templated transcription"/>
    <property type="evidence" value="ECO:0007669"/>
    <property type="project" value="InterPro"/>
</dbReference>
<dbReference type="PANTHER" id="PTHR12882">
    <property type="entry name" value="SUPPRESSOR OF TY 4"/>
    <property type="match status" value="1"/>
</dbReference>
<dbReference type="AlphaFoldDB" id="A0A0D2WP66"/>
<dbReference type="InterPro" id="IPR029040">
    <property type="entry name" value="RPABC4/Spt4"/>
</dbReference>
<dbReference type="EMBL" id="KE346363">
    <property type="protein sequence ID" value="KJE92388.1"/>
    <property type="molecule type" value="Genomic_DNA"/>
</dbReference>
<evidence type="ECO:0000256" key="5">
    <source>
        <dbReference type="SAM" id="MobiDB-lite"/>
    </source>
</evidence>
<dbReference type="InterPro" id="IPR022800">
    <property type="entry name" value="Spt4/RpoE2_Znf"/>
</dbReference>
<dbReference type="Pfam" id="PF06093">
    <property type="entry name" value="Spt4"/>
    <property type="match status" value="1"/>
</dbReference>
<comment type="subcellular location">
    <subcellularLocation>
        <location evidence="1">Nucleus</location>
    </subcellularLocation>
</comment>
<dbReference type="GO" id="GO:0032044">
    <property type="term" value="C:DSIF complex"/>
    <property type="evidence" value="ECO:0007669"/>
    <property type="project" value="TreeGrafter"/>
</dbReference>
<dbReference type="InParanoid" id="A0A0D2WP66"/>
<sequence>MSYHNPYAQTPEPATPAPGTSLYAPSPSPYVAASPMPGGYAPSPAPSSSSIYNAAMQQMQTPLPVAMTPAAFDPVPHMMQPQTPMVESLGSSHHHHDNHDDDDDDHDAAPGAAKLKTTTATGTSAAPRSTGRSKPRSRKQKSAEVSQDILPDDLKDLVACMICSLLKNANQFEANGCENCSQVLEELGIDQENTALTTKNFEGMVALMKPDVSWTGRWQSISKFQPGLYAVGVFDRPPKEVVRELANQGLWRARDGRDR</sequence>
<organism evidence="7 8">
    <name type="scientific">Capsaspora owczarzaki (strain ATCC 30864)</name>
    <dbReference type="NCBI Taxonomy" id="595528"/>
    <lineage>
        <taxon>Eukaryota</taxon>
        <taxon>Filasterea</taxon>
        <taxon>Capsaspora</taxon>
    </lineage>
</organism>
<feature type="region of interest" description="Disordered" evidence="5">
    <location>
        <begin position="1"/>
        <end position="48"/>
    </location>
</feature>
<feature type="compositionally biased region" description="Basic residues" evidence="5">
    <location>
        <begin position="131"/>
        <end position="140"/>
    </location>
</feature>
<feature type="compositionally biased region" description="Low complexity" evidence="5">
    <location>
        <begin position="29"/>
        <end position="48"/>
    </location>
</feature>
<dbReference type="Gene3D" id="3.30.40.210">
    <property type="match status" value="1"/>
</dbReference>
<dbReference type="GO" id="GO:0008270">
    <property type="term" value="F:zinc ion binding"/>
    <property type="evidence" value="ECO:0007669"/>
    <property type="project" value="InterPro"/>
</dbReference>
<evidence type="ECO:0000256" key="3">
    <source>
        <dbReference type="ARBA" id="ARBA00023163"/>
    </source>
</evidence>
<dbReference type="GO" id="GO:0000993">
    <property type="term" value="F:RNA polymerase II complex binding"/>
    <property type="evidence" value="ECO:0007669"/>
    <property type="project" value="TreeGrafter"/>
</dbReference>
<feature type="region of interest" description="Disordered" evidence="5">
    <location>
        <begin position="73"/>
        <end position="147"/>
    </location>
</feature>
<evidence type="ECO:0000313" key="7">
    <source>
        <dbReference type="EMBL" id="KJE92388.1"/>
    </source>
</evidence>
<keyword evidence="8" id="KW-1185">Reference proteome</keyword>
<comment type="similarity">
    <text evidence="2">Belongs to the SPT4 family.</text>
</comment>
<dbReference type="OrthoDB" id="248751at2759"/>
<keyword evidence="3" id="KW-0804">Transcription</keyword>
<dbReference type="GO" id="GO:0140673">
    <property type="term" value="P:transcription elongation-coupled chromatin remodeling"/>
    <property type="evidence" value="ECO:0007669"/>
    <property type="project" value="InterPro"/>
</dbReference>
<dbReference type="eggNOG" id="KOG3490">
    <property type="taxonomic scope" value="Eukaryota"/>
</dbReference>
<feature type="domain" description="Spt4/RpoE2 zinc finger" evidence="6">
    <location>
        <begin position="157"/>
        <end position="234"/>
    </location>
</feature>
<dbReference type="SUPFAM" id="SSF63393">
    <property type="entry name" value="RNA polymerase subunits"/>
    <property type="match status" value="1"/>
</dbReference>
<protein>
    <recommendedName>
        <fullName evidence="6">Spt4/RpoE2 zinc finger domain-containing protein</fullName>
    </recommendedName>
</protein>
<reference evidence="8" key="1">
    <citation type="submission" date="2011-02" db="EMBL/GenBank/DDBJ databases">
        <title>The Genome Sequence of Capsaspora owczarzaki ATCC 30864.</title>
        <authorList>
            <person name="Russ C."/>
            <person name="Cuomo C."/>
            <person name="Burger G."/>
            <person name="Gray M.W."/>
            <person name="Holland P.W.H."/>
            <person name="King N."/>
            <person name="Lang F.B.F."/>
            <person name="Roger A.J."/>
            <person name="Ruiz-Trillo I."/>
            <person name="Young S.K."/>
            <person name="Zeng Q."/>
            <person name="Gargeya S."/>
            <person name="Alvarado L."/>
            <person name="Berlin A."/>
            <person name="Chapman S.B."/>
            <person name="Chen Z."/>
            <person name="Freedman E."/>
            <person name="Gellesch M."/>
            <person name="Goldberg J."/>
            <person name="Griggs A."/>
            <person name="Gujja S."/>
            <person name="Heilman E."/>
            <person name="Heiman D."/>
            <person name="Howarth C."/>
            <person name="Mehta T."/>
            <person name="Neiman D."/>
            <person name="Pearson M."/>
            <person name="Roberts A."/>
            <person name="Saif S."/>
            <person name="Shea T."/>
            <person name="Shenoy N."/>
            <person name="Sisk P."/>
            <person name="Stolte C."/>
            <person name="Sykes S."/>
            <person name="White J."/>
            <person name="Yandava C."/>
            <person name="Haas B."/>
            <person name="Nusbaum C."/>
            <person name="Birren B."/>
        </authorList>
    </citation>
    <scope>NUCLEOTIDE SEQUENCE</scope>
    <source>
        <strain evidence="8">ATCC 30864</strain>
    </source>
</reference>
<evidence type="ECO:0000256" key="2">
    <source>
        <dbReference type="ARBA" id="ARBA00010464"/>
    </source>
</evidence>
<feature type="compositionally biased region" description="Polar residues" evidence="5">
    <location>
        <begin position="80"/>
        <end position="91"/>
    </location>
</feature>
<keyword evidence="4" id="KW-0539">Nucleus</keyword>
<dbReference type="Proteomes" id="UP000008743">
    <property type="component" value="Unassembled WGS sequence"/>
</dbReference>
<dbReference type="InterPro" id="IPR038510">
    <property type="entry name" value="Spt4_sf"/>
</dbReference>
<dbReference type="PhylomeDB" id="A0A0D2WP66"/>
<dbReference type="CDD" id="cd07973">
    <property type="entry name" value="Spt4"/>
    <property type="match status" value="1"/>
</dbReference>
<dbReference type="STRING" id="595528.A0A0D2WP66"/>
<accession>A0A0D2WP66</accession>
<dbReference type="InterPro" id="IPR009287">
    <property type="entry name" value="Spt4"/>
</dbReference>
<dbReference type="SMART" id="SM01389">
    <property type="entry name" value="Spt4"/>
    <property type="match status" value="1"/>
</dbReference>
<evidence type="ECO:0000313" key="8">
    <source>
        <dbReference type="Proteomes" id="UP000008743"/>
    </source>
</evidence>
<gene>
    <name evidence="7" type="ORF">CAOG_008697</name>
</gene>
<name>A0A0D2WP66_CAPO3</name>
<feature type="compositionally biased region" description="Low complexity" evidence="5">
    <location>
        <begin position="109"/>
        <end position="130"/>
    </location>
</feature>
<dbReference type="PANTHER" id="PTHR12882:SF1">
    <property type="entry name" value="TRANSCRIPTION ELONGATION FACTOR SPT4"/>
    <property type="match status" value="1"/>
</dbReference>
<evidence type="ECO:0000259" key="6">
    <source>
        <dbReference type="SMART" id="SM01389"/>
    </source>
</evidence>
<proteinExistence type="inferred from homology"/>
<evidence type="ECO:0000256" key="1">
    <source>
        <dbReference type="ARBA" id="ARBA00004123"/>
    </source>
</evidence>
<dbReference type="RefSeq" id="XP_011270308.1">
    <property type="nucleotide sequence ID" value="XM_011272006.1"/>
</dbReference>